<evidence type="ECO:0000259" key="1">
    <source>
        <dbReference type="PROSITE" id="PS50837"/>
    </source>
</evidence>
<dbReference type="SUPFAM" id="SSF52540">
    <property type="entry name" value="P-loop containing nucleoside triphosphate hydrolases"/>
    <property type="match status" value="1"/>
</dbReference>
<dbReference type="EMBL" id="JACHIR010000002">
    <property type="protein sequence ID" value="MBB5896743.1"/>
    <property type="molecule type" value="Genomic_DNA"/>
</dbReference>
<proteinExistence type="predicted"/>
<dbReference type="Gene3D" id="3.40.50.300">
    <property type="entry name" value="P-loop containing nucleotide triphosphate hydrolases"/>
    <property type="match status" value="1"/>
</dbReference>
<accession>A0A7W9KQ86</accession>
<dbReference type="PROSITE" id="PS50837">
    <property type="entry name" value="NACHT"/>
    <property type="match status" value="1"/>
</dbReference>
<dbReference type="Proteomes" id="UP000585638">
    <property type="component" value="Unassembled WGS sequence"/>
</dbReference>
<organism evidence="2 3">
    <name type="scientific">Kutzneria kofuensis</name>
    <dbReference type="NCBI Taxonomy" id="103725"/>
    <lineage>
        <taxon>Bacteria</taxon>
        <taxon>Bacillati</taxon>
        <taxon>Actinomycetota</taxon>
        <taxon>Actinomycetes</taxon>
        <taxon>Pseudonocardiales</taxon>
        <taxon>Pseudonocardiaceae</taxon>
        <taxon>Kutzneria</taxon>
    </lineage>
</organism>
<comment type="caution">
    <text evidence="2">The sequence shown here is derived from an EMBL/GenBank/DDBJ whole genome shotgun (WGS) entry which is preliminary data.</text>
</comment>
<reference evidence="2 3" key="1">
    <citation type="submission" date="2020-08" db="EMBL/GenBank/DDBJ databases">
        <title>Sequencing the genomes of 1000 actinobacteria strains.</title>
        <authorList>
            <person name="Klenk H.-P."/>
        </authorList>
    </citation>
    <scope>NUCLEOTIDE SEQUENCE [LARGE SCALE GENOMIC DNA]</scope>
    <source>
        <strain evidence="2 3">DSM 43851</strain>
    </source>
</reference>
<dbReference type="RefSeq" id="WP_184869256.1">
    <property type="nucleotide sequence ID" value="NZ_BAAAWY010000004.1"/>
</dbReference>
<dbReference type="AlphaFoldDB" id="A0A7W9KQ86"/>
<dbReference type="InterPro" id="IPR007111">
    <property type="entry name" value="NACHT_NTPase"/>
</dbReference>
<name>A0A7W9KQ86_9PSEU</name>
<sequence length="1203" mass="129424">MILDFTSYLAERAEEFTGREWVLDALAAWRADPAGERFFLIVGEPGAGKTAVAARVAGDADAVHFCSARDRRWIIPRTFAESVSEQLAAAKPAFATALLRHAARNVTIQQTVAGDNAGQMVGVGTLVVDGSADDAFDRLVRTPIEAVTEPVLLLVDGLDESLAYPGSVTIADLVAQSAELPPSVRFVLTCRPLPDLVRMLRRAGARECVLSPREGPGRNLALHDVERYVERLAPDFDFAPELSVPQFVAAVRDRSGGNFLFTRHLLFNLAQQRIPVTRAAITALPRGLDGVYLDFLYRLAGPGQRGRYREIAAVLAVLAVAQQPLDEDHVARFTGLPAVTVRGALTDLRQFLHTDDTLPATTRTYALYHASFAELLLDRDRAEEYWVDGAAAHHAIAVAYLGGDRSHCDDYGLNSLAVHLYEAGDVGPLQSLVDAAWIAERRSRRNDGYDGVLADLDLAWRAAEQADRSAVAAGRPAPYLADELRWALAVASVGTRVLPTALLRELARTGVWSAEQTLGYARLHRSAPDRSETLAALAPVLPEPLRGEAFLEAVATAEGLVAAGTEPAAGRRVAVLAGLIPLLPLDLRRRAVAAALDNARQLSDQRRVAGGNVGHYGSQFGELYRHTGFRSTALDRIAAALAQVGWSDDAAELRRICELPDDAAFGEATAGILARLTDIQSPPPESGDAVTAADVRRQLAEVASEPINDAEMRSATAITLADNRPDPTDPTPAARLDELIRAAPSPYSARDLSAMAAPYQAAALAELAGRLPDDAMAKALDFAERISEPHARRRAIRALGPFLPQSMLRDVIARPGAALLAPLVDVLSDPLLLDALAAVREISDVDSRAAGLAVLAPHLPEPQAGEAVGLLSEWLASTDPAPRGALGAVAGHLPADLAARAFAALRRVARPVNTWSGPDRGSVTAILGLVPHLSEPDRTEALQLIQVAVERGTWRPRSWGFTDAQSPIFAALAAVRAWPPSSDRDHVLRMLVDHAIDQARTARYGRDYETWMLRYRIGLFIVLLPHLPEPHLTEVADIVLRMIVDKSTDTLPADQTAALAAHLPARLLDVAERAITAAPLPRFLPADLLPAALDVARRRGNVDWLFAVAERGLLASCLTVAEEMGGPLLRLEVVTRHAHQLARLPAPELYEVWRATLHGLAGLDRRRFLAHLRDLGPVITALAGPAGRPAVVRAVDAVAAIWP</sequence>
<evidence type="ECO:0000313" key="3">
    <source>
        <dbReference type="Proteomes" id="UP000585638"/>
    </source>
</evidence>
<dbReference type="InterPro" id="IPR027417">
    <property type="entry name" value="P-loop_NTPase"/>
</dbReference>
<dbReference type="PANTHER" id="PTHR10039:SF14">
    <property type="entry name" value="NACHT DOMAIN-CONTAINING PROTEIN"/>
    <property type="match status" value="1"/>
</dbReference>
<evidence type="ECO:0000313" key="2">
    <source>
        <dbReference type="EMBL" id="MBB5896743.1"/>
    </source>
</evidence>
<feature type="domain" description="NACHT" evidence="1">
    <location>
        <begin position="37"/>
        <end position="192"/>
    </location>
</feature>
<keyword evidence="3" id="KW-1185">Reference proteome</keyword>
<dbReference type="Pfam" id="PF13191">
    <property type="entry name" value="AAA_16"/>
    <property type="match status" value="1"/>
</dbReference>
<gene>
    <name evidence="2" type="ORF">BJ998_008002</name>
</gene>
<dbReference type="InterPro" id="IPR041664">
    <property type="entry name" value="AAA_16"/>
</dbReference>
<dbReference type="PANTHER" id="PTHR10039">
    <property type="entry name" value="AMELOGENIN"/>
    <property type="match status" value="1"/>
</dbReference>
<protein>
    <recommendedName>
        <fullName evidence="1">NACHT domain-containing protein</fullName>
    </recommendedName>
</protein>